<dbReference type="AlphaFoldDB" id="A0A5C6GNT7"/>
<comment type="similarity">
    <text evidence="2">Belongs to the major facilitator superfamily. Monocarboxylate porter (TC 2.A.1.13) family.</text>
</comment>
<feature type="transmembrane region" description="Helical" evidence="3">
    <location>
        <begin position="353"/>
        <end position="371"/>
    </location>
</feature>
<feature type="transmembrane region" description="Helical" evidence="3">
    <location>
        <begin position="285"/>
        <end position="310"/>
    </location>
</feature>
<evidence type="ECO:0000256" key="3">
    <source>
        <dbReference type="SAM" id="Phobius"/>
    </source>
</evidence>
<feature type="transmembrane region" description="Helical" evidence="3">
    <location>
        <begin position="414"/>
        <end position="434"/>
    </location>
</feature>
<name>A0A5C6GNT7_METRR</name>
<feature type="transmembrane region" description="Helical" evidence="3">
    <location>
        <begin position="322"/>
        <end position="341"/>
    </location>
</feature>
<dbReference type="InterPro" id="IPR011701">
    <property type="entry name" value="MFS"/>
</dbReference>
<dbReference type="PANTHER" id="PTHR11360:SF234">
    <property type="entry name" value="MFS-TYPE TRANSPORTER DBAD-RELATED"/>
    <property type="match status" value="1"/>
</dbReference>
<feature type="transmembrane region" description="Helical" evidence="3">
    <location>
        <begin position="210"/>
        <end position="231"/>
    </location>
</feature>
<proteinExistence type="inferred from homology"/>
<protein>
    <recommendedName>
        <fullName evidence="4">Major facilitator superfamily (MFS) profile domain-containing protein</fullName>
    </recommendedName>
</protein>
<accession>A0A5C6GNT7</accession>
<dbReference type="Pfam" id="PF07690">
    <property type="entry name" value="MFS_1"/>
    <property type="match status" value="1"/>
</dbReference>
<dbReference type="InterPro" id="IPR050327">
    <property type="entry name" value="Proton-linked_MCT"/>
</dbReference>
<organism evidence="5 6">
    <name type="scientific">Metarhizium rileyi (strain RCEF 4871)</name>
    <name type="common">Nomuraea rileyi</name>
    <dbReference type="NCBI Taxonomy" id="1649241"/>
    <lineage>
        <taxon>Eukaryota</taxon>
        <taxon>Fungi</taxon>
        <taxon>Dikarya</taxon>
        <taxon>Ascomycota</taxon>
        <taxon>Pezizomycotina</taxon>
        <taxon>Sordariomycetes</taxon>
        <taxon>Hypocreomycetidae</taxon>
        <taxon>Hypocreales</taxon>
        <taxon>Clavicipitaceae</taxon>
        <taxon>Metarhizium</taxon>
    </lineage>
</organism>
<comment type="subcellular location">
    <subcellularLocation>
        <location evidence="1">Membrane</location>
        <topology evidence="1">Multi-pass membrane protein</topology>
    </subcellularLocation>
</comment>
<feature type="transmembrane region" description="Helical" evidence="3">
    <location>
        <begin position="125"/>
        <end position="144"/>
    </location>
</feature>
<evidence type="ECO:0000256" key="2">
    <source>
        <dbReference type="ARBA" id="ARBA00006727"/>
    </source>
</evidence>
<feature type="transmembrane region" description="Helical" evidence="3">
    <location>
        <begin position="243"/>
        <end position="264"/>
    </location>
</feature>
<feature type="transmembrane region" description="Helical" evidence="3">
    <location>
        <begin position="151"/>
        <end position="170"/>
    </location>
</feature>
<dbReference type="InterPro" id="IPR036259">
    <property type="entry name" value="MFS_trans_sf"/>
</dbReference>
<evidence type="ECO:0000313" key="6">
    <source>
        <dbReference type="Proteomes" id="UP000317257"/>
    </source>
</evidence>
<keyword evidence="3" id="KW-0472">Membrane</keyword>
<evidence type="ECO:0000259" key="4">
    <source>
        <dbReference type="PROSITE" id="PS50850"/>
    </source>
</evidence>
<evidence type="ECO:0000313" key="5">
    <source>
        <dbReference type="EMBL" id="TWU78513.1"/>
    </source>
</evidence>
<dbReference type="InterPro" id="IPR020846">
    <property type="entry name" value="MFS_dom"/>
</dbReference>
<feature type="transmembrane region" description="Helical" evidence="3">
    <location>
        <begin position="377"/>
        <end position="402"/>
    </location>
</feature>
<feature type="transmembrane region" description="Helical" evidence="3">
    <location>
        <begin position="176"/>
        <end position="198"/>
    </location>
</feature>
<comment type="caution">
    <text evidence="5">The sequence shown here is derived from an EMBL/GenBank/DDBJ whole genome shotgun (WGS) entry which is preliminary data.</text>
</comment>
<feature type="domain" description="Major facilitator superfamily (MFS) profile" evidence="4">
    <location>
        <begin position="286"/>
        <end position="477"/>
    </location>
</feature>
<gene>
    <name evidence="5" type="ORF">ED733_000164</name>
</gene>
<dbReference type="Proteomes" id="UP000317257">
    <property type="component" value="Unassembled WGS sequence"/>
</dbReference>
<dbReference type="PANTHER" id="PTHR11360">
    <property type="entry name" value="MONOCARBOXYLATE TRANSPORTER"/>
    <property type="match status" value="1"/>
</dbReference>
<feature type="transmembrane region" description="Helical" evidence="3">
    <location>
        <begin position="82"/>
        <end position="105"/>
    </location>
</feature>
<dbReference type="GO" id="GO:0016020">
    <property type="term" value="C:membrane"/>
    <property type="evidence" value="ECO:0007669"/>
    <property type="project" value="UniProtKB-SubCell"/>
</dbReference>
<dbReference type="Gene3D" id="1.20.1250.20">
    <property type="entry name" value="MFS general substrate transporter like domains"/>
    <property type="match status" value="2"/>
</dbReference>
<dbReference type="EMBL" id="SBHS01000001">
    <property type="protein sequence ID" value="TWU78513.1"/>
    <property type="molecule type" value="Genomic_DNA"/>
</dbReference>
<reference evidence="6" key="1">
    <citation type="submission" date="2018-12" db="EMBL/GenBank/DDBJ databases">
        <title>The complete genome of Metarhizium rileyi, a key fungal pathogen of Lepidoptera.</title>
        <authorList>
            <person name="Binneck E."/>
            <person name="Lastra C.C.L."/>
            <person name="Sosa-Gomez D.R."/>
        </authorList>
    </citation>
    <scope>NUCLEOTIDE SEQUENCE [LARGE SCALE GENOMIC DNA]</scope>
    <source>
        <strain evidence="6">Cep018-CH2</strain>
    </source>
</reference>
<evidence type="ECO:0000256" key="1">
    <source>
        <dbReference type="ARBA" id="ARBA00004141"/>
    </source>
</evidence>
<sequence length="477" mass="50717">MTLRVPLPFSHLISTRTSTTLAQMQSPPSATLDALDAEQPSSLLDNDAVNTFTSRDANHLQNRPCAVEKPQEKAGLPPDGGFVAWFHVACSFALFFNSWGILSTFGVFQTHYESGDIFTASSSDISWIGAVQYCMAMMTGFWAGPAYDRGYLRLLVVLGGCGVVLGHTALSFCKTYAQVLLAEGFCVGIGAGCLFVCAVSILPGYFTSRLGLAMGIASSGSAIGAVVYSVVASKLLKHLGFAWMVRILGFIALGILAVPVVAMRMRRAPSSRSRGFIDRSAFTDVSYLLFVVGTFFASSTLSTINSYISFFTESNRLASHDMSFYIVAILNAASFFGRIIPNFASDHLGPLNVIFPCSLVTGLVSLCTIAVNSLAGAIMVAVWLGFFSGVFIAMPPVCFASLTQDKSAIGTRIGMGYSLAGLGYLAGAPAAGKVLNSAGVLDWHSLWLYCGLMSIAASLTYLAVRVSKMGFRVLVKG</sequence>
<dbReference type="GO" id="GO:0022857">
    <property type="term" value="F:transmembrane transporter activity"/>
    <property type="evidence" value="ECO:0007669"/>
    <property type="project" value="InterPro"/>
</dbReference>
<dbReference type="SUPFAM" id="SSF103473">
    <property type="entry name" value="MFS general substrate transporter"/>
    <property type="match status" value="1"/>
</dbReference>
<keyword evidence="3" id="KW-0812">Transmembrane</keyword>
<dbReference type="PROSITE" id="PS50850">
    <property type="entry name" value="MFS"/>
    <property type="match status" value="1"/>
</dbReference>
<keyword evidence="3" id="KW-1133">Transmembrane helix</keyword>
<feature type="transmembrane region" description="Helical" evidence="3">
    <location>
        <begin position="446"/>
        <end position="464"/>
    </location>
</feature>